<reference evidence="1 2" key="1">
    <citation type="journal article" date="2023" name="Commun. Biol.">
        <title>Genome analysis of Parmales, the sister group of diatoms, reveals the evolutionary specialization of diatoms from phago-mixotrophs to photoautotrophs.</title>
        <authorList>
            <person name="Ban H."/>
            <person name="Sato S."/>
            <person name="Yoshikawa S."/>
            <person name="Yamada K."/>
            <person name="Nakamura Y."/>
            <person name="Ichinomiya M."/>
            <person name="Sato N."/>
            <person name="Blanc-Mathieu R."/>
            <person name="Endo H."/>
            <person name="Kuwata A."/>
            <person name="Ogata H."/>
        </authorList>
    </citation>
    <scope>NUCLEOTIDE SEQUENCE [LARGE SCALE GENOMIC DNA]</scope>
</reference>
<dbReference type="InterPro" id="IPR006311">
    <property type="entry name" value="TAT_signal"/>
</dbReference>
<proteinExistence type="predicted"/>
<organism evidence="1 2">
    <name type="scientific">Tetraparma gracilis</name>
    <dbReference type="NCBI Taxonomy" id="2962635"/>
    <lineage>
        <taxon>Eukaryota</taxon>
        <taxon>Sar</taxon>
        <taxon>Stramenopiles</taxon>
        <taxon>Ochrophyta</taxon>
        <taxon>Bolidophyceae</taxon>
        <taxon>Parmales</taxon>
        <taxon>Triparmaceae</taxon>
        <taxon>Tetraparma</taxon>
    </lineage>
</organism>
<evidence type="ECO:0000313" key="1">
    <source>
        <dbReference type="EMBL" id="GMI29239.1"/>
    </source>
</evidence>
<dbReference type="Proteomes" id="UP001165060">
    <property type="component" value="Unassembled WGS sequence"/>
</dbReference>
<protein>
    <submittedName>
        <fullName evidence="1">Uncharacterized protein</fullName>
    </submittedName>
</protein>
<dbReference type="PROSITE" id="PS51318">
    <property type="entry name" value="TAT"/>
    <property type="match status" value="1"/>
</dbReference>
<keyword evidence="2" id="KW-1185">Reference proteome</keyword>
<name>A0ABQ6MNY2_9STRA</name>
<evidence type="ECO:0000313" key="2">
    <source>
        <dbReference type="Proteomes" id="UP001165060"/>
    </source>
</evidence>
<dbReference type="EMBL" id="BRYB01003023">
    <property type="protein sequence ID" value="GMI29239.1"/>
    <property type="molecule type" value="Genomic_DNA"/>
</dbReference>
<sequence>MPPSTSDSTPLVSRSSPAPPRRRLLAGALAASALAACAVLFFSSLSPPAPELGAAPAAAAAVPAPPRACSFDECYASSCDWSLAPFACLLWNGGPHGGCGAAPWVAGTCDEQCDLAGCAELPVPDGTPDCERPCPAGWCADKARLCGAAVPYQCIAGAAAYGCSEDKLHWTLEVQETACGECCDVTTC</sequence>
<gene>
    <name evidence="1" type="ORF">TeGR_g10848</name>
</gene>
<accession>A0ABQ6MNY2</accession>
<comment type="caution">
    <text evidence="1">The sequence shown here is derived from an EMBL/GenBank/DDBJ whole genome shotgun (WGS) entry which is preliminary data.</text>
</comment>